<protein>
    <submittedName>
        <fullName evidence="1">Uncharacterized protein</fullName>
    </submittedName>
</protein>
<evidence type="ECO:0000313" key="2">
    <source>
        <dbReference type="Proteomes" id="UP000557217"/>
    </source>
</evidence>
<proteinExistence type="predicted"/>
<gene>
    <name evidence="1" type="ORF">HNR36_002486</name>
</gene>
<reference evidence="1 2" key="1">
    <citation type="submission" date="2020-08" db="EMBL/GenBank/DDBJ databases">
        <title>Genomic Encyclopedia of Type Strains, Phase IV (KMG-IV): sequencing the most valuable type-strain genomes for metagenomic binning, comparative biology and taxonomic classification.</title>
        <authorList>
            <person name="Goeker M."/>
        </authorList>
    </citation>
    <scope>NUCLEOTIDE SEQUENCE [LARGE SCALE GENOMIC DNA]</scope>
    <source>
        <strain evidence="1 2">DSM 10633</strain>
    </source>
</reference>
<keyword evidence="2" id="KW-1185">Reference proteome</keyword>
<dbReference type="AlphaFoldDB" id="A0A840Q531"/>
<dbReference type="Proteomes" id="UP000557217">
    <property type="component" value="Unassembled WGS sequence"/>
</dbReference>
<name>A0A840Q531_URETH</name>
<organism evidence="1 2">
    <name type="scientific">Ureibacillus thermosphaericus</name>
    <dbReference type="NCBI Taxonomy" id="51173"/>
    <lineage>
        <taxon>Bacteria</taxon>
        <taxon>Bacillati</taxon>
        <taxon>Bacillota</taxon>
        <taxon>Bacilli</taxon>
        <taxon>Bacillales</taxon>
        <taxon>Caryophanaceae</taxon>
        <taxon>Ureibacillus</taxon>
    </lineage>
</organism>
<accession>A0A840Q531</accession>
<comment type="caution">
    <text evidence="1">The sequence shown here is derived from an EMBL/GenBank/DDBJ whole genome shotgun (WGS) entry which is preliminary data.</text>
</comment>
<evidence type="ECO:0000313" key="1">
    <source>
        <dbReference type="EMBL" id="MBB5150086.1"/>
    </source>
</evidence>
<dbReference type="EMBL" id="JACHGZ010000037">
    <property type="protein sequence ID" value="MBB5150086.1"/>
    <property type="molecule type" value="Genomic_DNA"/>
</dbReference>
<dbReference type="RefSeq" id="WP_168411800.1">
    <property type="nucleotide sequence ID" value="NZ_JAAXPW010000002.1"/>
</dbReference>
<sequence length="319" mass="37609">MRLWQIDTWDNCVTLDMGPITIMKGSHKTWFKIAREINDFFTNRVSEVKIYEDGELINKKDWECLMIPFNESLQLDKVNTKSPLQIIHEKIVEFLAATPQYESILEEWEVFKEEEEIINRTILEKFGLQFRLKEFDESNLKDFFILSSYKGILTPIDSKLLTLKLLLEKEITKRLLIIIELPELYADEQEIEELLLILKQLMNRGCYAIIITTLDDVEGRSNFILKGQVINEARVEMLRSKVFNTIPIPIENEDFLKTKELLLSSVDKVGIKGEFLLDLNNIHRTHIVVLYVILKLLEIEWDVDFTKFPPNLKKFFAEY</sequence>